<feature type="region of interest" description="Disordered" evidence="1">
    <location>
        <begin position="1"/>
        <end position="50"/>
    </location>
</feature>
<protein>
    <submittedName>
        <fullName evidence="2">Uncharacterized protein</fullName>
    </submittedName>
</protein>
<evidence type="ECO:0000313" key="2">
    <source>
        <dbReference type="EMBL" id="CDG33462.1"/>
    </source>
</evidence>
<name>A0A7U7G5C9_9PROT</name>
<reference evidence="2 3" key="2">
    <citation type="journal article" date="2014" name="PLoS ONE">
        <title>Evolution of mitochondria reconstructed from the energy metabolism of living bacteria.</title>
        <authorList>
            <person name="Degli Esposti M."/>
            <person name="Chouaia B."/>
            <person name="Comandatore F."/>
            <person name="Crotti E."/>
            <person name="Sassera D."/>
            <person name="Lievens P.M."/>
            <person name="Daffonchio D."/>
            <person name="Bandi C."/>
        </authorList>
    </citation>
    <scope>NUCLEOTIDE SEQUENCE [LARGE SCALE GENOMIC DNA]</scope>
    <source>
        <strain evidence="3">AM169</strain>
    </source>
</reference>
<reference evidence="2 3" key="1">
    <citation type="journal article" date="2014" name="Genome Biol. Evol.">
        <title>Acetic acid bacteria genomes reveal functional traits for adaptation to life in insect guts.</title>
        <authorList>
            <person name="Chouaia B."/>
            <person name="Gaiarsa S."/>
            <person name="Crotti E."/>
            <person name="Comandatore F."/>
            <person name="Degli Esposti M."/>
            <person name="Ricci I."/>
            <person name="Alma A."/>
            <person name="Favia G."/>
            <person name="Bandi C."/>
            <person name="Daffonchio D."/>
        </authorList>
    </citation>
    <scope>NUCLEOTIDE SEQUENCE [LARGE SCALE GENOMIC DNA]</scope>
    <source>
        <strain evidence="3">AM169</strain>
    </source>
</reference>
<proteinExistence type="predicted"/>
<organism evidence="2 3">
    <name type="scientific">Parasaccharibacter apium</name>
    <dbReference type="NCBI Taxonomy" id="1510841"/>
    <lineage>
        <taxon>Bacteria</taxon>
        <taxon>Pseudomonadati</taxon>
        <taxon>Pseudomonadota</taxon>
        <taxon>Alphaproteobacteria</taxon>
        <taxon>Acetobacterales</taxon>
        <taxon>Acetobacteraceae</taxon>
        <taxon>Parasaccharibacter</taxon>
    </lineage>
</organism>
<evidence type="ECO:0000256" key="1">
    <source>
        <dbReference type="SAM" id="MobiDB-lite"/>
    </source>
</evidence>
<dbReference type="Proteomes" id="UP000027590">
    <property type="component" value="Unassembled WGS sequence"/>
</dbReference>
<evidence type="ECO:0000313" key="3">
    <source>
        <dbReference type="Proteomes" id="UP000027590"/>
    </source>
</evidence>
<dbReference type="EMBL" id="CBLY010000004">
    <property type="protein sequence ID" value="CDG33462.1"/>
    <property type="molecule type" value="Genomic_DNA"/>
</dbReference>
<accession>A0A7U7G5C9</accession>
<sequence>MSWRHPFFNQRRLPPSITGRPAQTPLLTPAPPPAWTLASEQEHSMESIGN</sequence>
<comment type="caution">
    <text evidence="2">The sequence shown here is derived from an EMBL/GenBank/DDBJ whole genome shotgun (WGS) entry which is preliminary data.</text>
</comment>
<dbReference type="AlphaFoldDB" id="A0A7U7G5C9"/>
<feature type="compositionally biased region" description="Basic and acidic residues" evidence="1">
    <location>
        <begin position="40"/>
        <end position="50"/>
    </location>
</feature>
<gene>
    <name evidence="2" type="ORF">SACS_0724</name>
</gene>